<dbReference type="AlphaFoldDB" id="A0A9P6LUI7"/>
<evidence type="ECO:0000313" key="3">
    <source>
        <dbReference type="Proteomes" id="UP000738359"/>
    </source>
</evidence>
<feature type="domain" description="F-box" evidence="1">
    <location>
        <begin position="14"/>
        <end position="51"/>
    </location>
</feature>
<dbReference type="EMBL" id="JAAAHY010002809">
    <property type="protein sequence ID" value="KAF9943888.1"/>
    <property type="molecule type" value="Genomic_DNA"/>
</dbReference>
<name>A0A9P6LUI7_MORAP</name>
<sequence>MPLSLQSPLESVYLLLSIAALLDKNSVLACSRVCRSWHALFEPFLWHQVSFFRYTSNSPHPLPQVSKRDRMACSALNSHTGTNDCNHPQRRQYPALTQIQTSTHHICQLRYLGGERPFLQQLFPVCTQLRHLEVTVNSDDVKQLLLQNTATLETFICRSDSLTRQTQGPVVLDKVFYLLAEMPHLRVLELDSVIVSDYEGT</sequence>
<dbReference type="SUPFAM" id="SSF81383">
    <property type="entry name" value="F-box domain"/>
    <property type="match status" value="1"/>
</dbReference>
<protein>
    <recommendedName>
        <fullName evidence="1">F-box domain-containing protein</fullName>
    </recommendedName>
</protein>
<dbReference type="InterPro" id="IPR032675">
    <property type="entry name" value="LRR_dom_sf"/>
</dbReference>
<reference evidence="2" key="1">
    <citation type="journal article" date="2020" name="Fungal Divers.">
        <title>Resolving the Mortierellaceae phylogeny through synthesis of multi-gene phylogenetics and phylogenomics.</title>
        <authorList>
            <person name="Vandepol N."/>
            <person name="Liber J."/>
            <person name="Desiro A."/>
            <person name="Na H."/>
            <person name="Kennedy M."/>
            <person name="Barry K."/>
            <person name="Grigoriev I.V."/>
            <person name="Miller A.N."/>
            <person name="O'Donnell K."/>
            <person name="Stajich J.E."/>
            <person name="Bonito G."/>
        </authorList>
    </citation>
    <scope>NUCLEOTIDE SEQUENCE</scope>
    <source>
        <strain evidence="2">CK1249</strain>
    </source>
</reference>
<organism evidence="2 3">
    <name type="scientific">Mortierella alpina</name>
    <name type="common">Oleaginous fungus</name>
    <name type="synonym">Mortierella renispora</name>
    <dbReference type="NCBI Taxonomy" id="64518"/>
    <lineage>
        <taxon>Eukaryota</taxon>
        <taxon>Fungi</taxon>
        <taxon>Fungi incertae sedis</taxon>
        <taxon>Mucoromycota</taxon>
        <taxon>Mortierellomycotina</taxon>
        <taxon>Mortierellomycetes</taxon>
        <taxon>Mortierellales</taxon>
        <taxon>Mortierellaceae</taxon>
        <taxon>Mortierella</taxon>
    </lineage>
</organism>
<dbReference type="Pfam" id="PF12937">
    <property type="entry name" value="F-box-like"/>
    <property type="match status" value="1"/>
</dbReference>
<keyword evidence="3" id="KW-1185">Reference proteome</keyword>
<dbReference type="InterPro" id="IPR036047">
    <property type="entry name" value="F-box-like_dom_sf"/>
</dbReference>
<dbReference type="OrthoDB" id="2341137at2759"/>
<accession>A0A9P6LUI7</accession>
<comment type="caution">
    <text evidence="2">The sequence shown here is derived from an EMBL/GenBank/DDBJ whole genome shotgun (WGS) entry which is preliminary data.</text>
</comment>
<dbReference type="Gene3D" id="3.80.10.10">
    <property type="entry name" value="Ribonuclease Inhibitor"/>
    <property type="match status" value="1"/>
</dbReference>
<dbReference type="Proteomes" id="UP000738359">
    <property type="component" value="Unassembled WGS sequence"/>
</dbReference>
<gene>
    <name evidence="2" type="ORF">BGZ70_005307</name>
</gene>
<dbReference type="InterPro" id="IPR001810">
    <property type="entry name" value="F-box_dom"/>
</dbReference>
<proteinExistence type="predicted"/>
<feature type="non-terminal residue" evidence="2">
    <location>
        <position position="201"/>
    </location>
</feature>
<evidence type="ECO:0000259" key="1">
    <source>
        <dbReference type="Pfam" id="PF12937"/>
    </source>
</evidence>
<evidence type="ECO:0000313" key="2">
    <source>
        <dbReference type="EMBL" id="KAF9943888.1"/>
    </source>
</evidence>